<feature type="transmembrane region" description="Helical" evidence="7">
    <location>
        <begin position="379"/>
        <end position="399"/>
    </location>
</feature>
<accession>A0A540X309</accession>
<evidence type="ECO:0000256" key="7">
    <source>
        <dbReference type="SAM" id="Phobius"/>
    </source>
</evidence>
<dbReference type="PANTHER" id="PTHR23513">
    <property type="entry name" value="INTEGRAL MEMBRANE EFFLUX PROTEIN-RELATED"/>
    <property type="match status" value="1"/>
</dbReference>
<feature type="transmembrane region" description="Helical" evidence="7">
    <location>
        <begin position="231"/>
        <end position="258"/>
    </location>
</feature>
<dbReference type="Gene3D" id="1.20.1250.20">
    <property type="entry name" value="MFS general substrate transporter like domains"/>
    <property type="match status" value="1"/>
</dbReference>
<feature type="transmembrane region" description="Helical" evidence="7">
    <location>
        <begin position="295"/>
        <end position="312"/>
    </location>
</feature>
<gene>
    <name evidence="9" type="ORF">FJV41_12685</name>
</gene>
<evidence type="ECO:0000313" key="10">
    <source>
        <dbReference type="Proteomes" id="UP000315369"/>
    </source>
</evidence>
<feature type="domain" description="Major facilitator superfamily (MFS) profile" evidence="8">
    <location>
        <begin position="19"/>
        <end position="407"/>
    </location>
</feature>
<dbReference type="GO" id="GO:0005886">
    <property type="term" value="C:plasma membrane"/>
    <property type="evidence" value="ECO:0007669"/>
    <property type="project" value="UniProtKB-SubCell"/>
</dbReference>
<dbReference type="InterPro" id="IPR036259">
    <property type="entry name" value="MFS_trans_sf"/>
</dbReference>
<dbReference type="OrthoDB" id="5494559at2"/>
<evidence type="ECO:0000256" key="5">
    <source>
        <dbReference type="ARBA" id="ARBA00022989"/>
    </source>
</evidence>
<dbReference type="RefSeq" id="WP_141642716.1">
    <property type="nucleotide sequence ID" value="NZ_VIFM01000039.1"/>
</dbReference>
<protein>
    <submittedName>
        <fullName evidence="9">MFS transporter</fullName>
    </submittedName>
</protein>
<keyword evidence="3" id="KW-1003">Cell membrane</keyword>
<dbReference type="GO" id="GO:0022857">
    <property type="term" value="F:transmembrane transporter activity"/>
    <property type="evidence" value="ECO:0007669"/>
    <property type="project" value="InterPro"/>
</dbReference>
<comment type="subcellular location">
    <subcellularLocation>
        <location evidence="1">Cell membrane</location>
        <topology evidence="1">Multi-pass membrane protein</topology>
    </subcellularLocation>
</comment>
<dbReference type="InterPro" id="IPR020846">
    <property type="entry name" value="MFS_dom"/>
</dbReference>
<dbReference type="CDD" id="cd06173">
    <property type="entry name" value="MFS_MefA_like"/>
    <property type="match status" value="1"/>
</dbReference>
<keyword evidence="4 7" id="KW-0812">Transmembrane</keyword>
<evidence type="ECO:0000256" key="3">
    <source>
        <dbReference type="ARBA" id="ARBA00022475"/>
    </source>
</evidence>
<dbReference type="Proteomes" id="UP000315369">
    <property type="component" value="Unassembled WGS sequence"/>
</dbReference>
<dbReference type="EMBL" id="VIFM01000039">
    <property type="protein sequence ID" value="TQF15641.1"/>
    <property type="molecule type" value="Genomic_DNA"/>
</dbReference>
<feature type="transmembrane region" description="Helical" evidence="7">
    <location>
        <begin position="318"/>
        <end position="341"/>
    </location>
</feature>
<feature type="transmembrane region" description="Helical" evidence="7">
    <location>
        <begin position="161"/>
        <end position="181"/>
    </location>
</feature>
<evidence type="ECO:0000256" key="6">
    <source>
        <dbReference type="ARBA" id="ARBA00023136"/>
    </source>
</evidence>
<sequence length="412" mass="43366">MSTPHLASLSSFRALRHRQFVAVWLGALVSNVGTWMEVLALGVFVTEVTGRAEWTGGVAALTYLPSLVLSPLGGALADRFDRRVFISLCAVAQALLAACLAGLAFTGHLTVHAVAVISLLNGCVHVLSGPAYTALITGLVPKEDLHSAMTLMSAQFNLGRILGPVFAAALLAFGGVAWVMFLNTLSFMAVLLAVSRVHAEPPVVRPIEPKGLWADIVEGARMARGEPGIRMAMVSLFALALFISPFIALVPVFALQVFGSDASAASALISMQGMGALLASGVVGALAVRWGRERVVDLAVLVMGPVTVFYWLSPTLPVAMGTMFVLGAVYLVVMTGLSTRYQERTPRELQGRVSSLAMLLINVGYSVGVWAQGALADRVGVRAVTASSAALFLVAMVGLRLQRPRTVDVAST</sequence>
<dbReference type="Pfam" id="PF05977">
    <property type="entry name" value="MFS_3"/>
    <property type="match status" value="1"/>
</dbReference>
<feature type="transmembrane region" description="Helical" evidence="7">
    <location>
        <begin position="57"/>
        <end position="77"/>
    </location>
</feature>
<reference evidence="9 10" key="1">
    <citation type="submission" date="2019-06" db="EMBL/GenBank/DDBJ databases">
        <authorList>
            <person name="Livingstone P."/>
            <person name="Whitworth D."/>
        </authorList>
    </citation>
    <scope>NUCLEOTIDE SEQUENCE [LARGE SCALE GENOMIC DNA]</scope>
    <source>
        <strain evidence="9 10">AM401</strain>
    </source>
</reference>
<name>A0A540X309_9BACT</name>
<evidence type="ECO:0000313" key="9">
    <source>
        <dbReference type="EMBL" id="TQF15641.1"/>
    </source>
</evidence>
<comment type="caution">
    <text evidence="9">The sequence shown here is derived from an EMBL/GenBank/DDBJ whole genome shotgun (WGS) entry which is preliminary data.</text>
</comment>
<dbReference type="PANTHER" id="PTHR23513:SF11">
    <property type="entry name" value="STAPHYLOFERRIN A TRANSPORTER"/>
    <property type="match status" value="1"/>
</dbReference>
<evidence type="ECO:0000259" key="8">
    <source>
        <dbReference type="PROSITE" id="PS50850"/>
    </source>
</evidence>
<feature type="transmembrane region" description="Helical" evidence="7">
    <location>
        <begin position="264"/>
        <end position="288"/>
    </location>
</feature>
<feature type="transmembrane region" description="Helical" evidence="7">
    <location>
        <begin position="21"/>
        <end position="45"/>
    </location>
</feature>
<organism evidence="9 10">
    <name type="scientific">Myxococcus llanfairpwllgwyngyllgogerychwyrndrobwllllantysiliogogogochensis</name>
    <dbReference type="NCBI Taxonomy" id="2590453"/>
    <lineage>
        <taxon>Bacteria</taxon>
        <taxon>Pseudomonadati</taxon>
        <taxon>Myxococcota</taxon>
        <taxon>Myxococcia</taxon>
        <taxon>Myxococcales</taxon>
        <taxon>Cystobacterineae</taxon>
        <taxon>Myxococcaceae</taxon>
        <taxon>Myxococcus</taxon>
    </lineage>
</organism>
<feature type="transmembrane region" description="Helical" evidence="7">
    <location>
        <begin position="84"/>
        <end position="105"/>
    </location>
</feature>
<keyword evidence="6 7" id="KW-0472">Membrane</keyword>
<evidence type="ECO:0000256" key="4">
    <source>
        <dbReference type="ARBA" id="ARBA00022692"/>
    </source>
</evidence>
<feature type="transmembrane region" description="Helical" evidence="7">
    <location>
        <begin position="353"/>
        <end position="373"/>
    </location>
</feature>
<proteinExistence type="predicted"/>
<dbReference type="SUPFAM" id="SSF103473">
    <property type="entry name" value="MFS general substrate transporter"/>
    <property type="match status" value="1"/>
</dbReference>
<evidence type="ECO:0000256" key="1">
    <source>
        <dbReference type="ARBA" id="ARBA00004651"/>
    </source>
</evidence>
<dbReference type="InterPro" id="IPR010290">
    <property type="entry name" value="TM_effector"/>
</dbReference>
<keyword evidence="10" id="KW-1185">Reference proteome</keyword>
<keyword evidence="2" id="KW-0813">Transport</keyword>
<keyword evidence="5 7" id="KW-1133">Transmembrane helix</keyword>
<dbReference type="PROSITE" id="PS50850">
    <property type="entry name" value="MFS"/>
    <property type="match status" value="1"/>
</dbReference>
<evidence type="ECO:0000256" key="2">
    <source>
        <dbReference type="ARBA" id="ARBA00022448"/>
    </source>
</evidence>
<dbReference type="AlphaFoldDB" id="A0A540X309"/>